<dbReference type="SUPFAM" id="SSF52172">
    <property type="entry name" value="CheY-like"/>
    <property type="match status" value="1"/>
</dbReference>
<organism evidence="3 4">
    <name type="scientific">Stutzerimonas stutzeri</name>
    <name type="common">Pseudomonas stutzeri</name>
    <dbReference type="NCBI Taxonomy" id="316"/>
    <lineage>
        <taxon>Bacteria</taxon>
        <taxon>Pseudomonadati</taxon>
        <taxon>Pseudomonadota</taxon>
        <taxon>Gammaproteobacteria</taxon>
        <taxon>Pseudomonadales</taxon>
        <taxon>Pseudomonadaceae</taxon>
        <taxon>Stutzerimonas</taxon>
    </lineage>
</organism>
<comment type="caution">
    <text evidence="3">The sequence shown here is derived from an EMBL/GenBank/DDBJ whole genome shotgun (WGS) entry which is preliminary data.</text>
</comment>
<sequence length="162" mass="18183">MLKPILLVEDNPHDLELTLVALERSQLANEVIVLRDGAEALDYLLRRGEHTSRADGNPAVLLLDLKLPKLDGLEVLKTIRETAELRSIPVVMLTSSREEPDLVRAYELGVNAYVVKPVEFRDFVAAISDLGIFWALLNEPPPGSLRLQRPRRDRNDGDEKPS</sequence>
<dbReference type="InterPro" id="IPR001789">
    <property type="entry name" value="Sig_transdc_resp-reg_receiver"/>
</dbReference>
<dbReference type="Gene3D" id="3.40.50.2300">
    <property type="match status" value="1"/>
</dbReference>
<dbReference type="GO" id="GO:0000160">
    <property type="term" value="P:phosphorelay signal transduction system"/>
    <property type="evidence" value="ECO:0007669"/>
    <property type="project" value="InterPro"/>
</dbReference>
<protein>
    <submittedName>
        <fullName evidence="3">Response regulator</fullName>
    </submittedName>
</protein>
<evidence type="ECO:0000256" key="1">
    <source>
        <dbReference type="PROSITE-ProRule" id="PRU00169"/>
    </source>
</evidence>
<dbReference type="SMART" id="SM00448">
    <property type="entry name" value="REC"/>
    <property type="match status" value="1"/>
</dbReference>
<dbReference type="Proteomes" id="UP000235897">
    <property type="component" value="Unassembled WGS sequence"/>
</dbReference>
<accession>A0A2N8SS08</accession>
<dbReference type="InterPro" id="IPR011006">
    <property type="entry name" value="CheY-like_superfamily"/>
</dbReference>
<dbReference type="OrthoDB" id="9793549at2"/>
<evidence type="ECO:0000313" key="3">
    <source>
        <dbReference type="EMBL" id="PNG05263.1"/>
    </source>
</evidence>
<dbReference type="InterPro" id="IPR052893">
    <property type="entry name" value="TCS_response_regulator"/>
</dbReference>
<dbReference type="RefSeq" id="WP_021206896.1">
    <property type="nucleotide sequence ID" value="NZ_JAMOIG010000013.1"/>
</dbReference>
<dbReference type="EMBL" id="POUW01000004">
    <property type="protein sequence ID" value="PNG05263.1"/>
    <property type="molecule type" value="Genomic_DNA"/>
</dbReference>
<dbReference type="AlphaFoldDB" id="A0A2N8SS08"/>
<dbReference type="PANTHER" id="PTHR44520">
    <property type="entry name" value="RESPONSE REGULATOR RCP1-RELATED"/>
    <property type="match status" value="1"/>
</dbReference>
<reference evidence="3 4" key="1">
    <citation type="submission" date="2018-01" db="EMBL/GenBank/DDBJ databases">
        <title>Denitrification phenotypes of diverse strains of Pseudomonas stutzeri.</title>
        <authorList>
            <person name="Milligan D.A."/>
            <person name="Bergaust L."/>
            <person name="Bakken L.R."/>
            <person name="Frostegard A."/>
        </authorList>
    </citation>
    <scope>NUCLEOTIDE SEQUENCE [LARGE SCALE GENOMIC DNA]</scope>
    <source>
        <strain evidence="3 4">28a3</strain>
    </source>
</reference>
<dbReference type="PROSITE" id="PS50110">
    <property type="entry name" value="RESPONSE_REGULATORY"/>
    <property type="match status" value="1"/>
</dbReference>
<evidence type="ECO:0000313" key="4">
    <source>
        <dbReference type="Proteomes" id="UP000235897"/>
    </source>
</evidence>
<proteinExistence type="predicted"/>
<evidence type="ECO:0000259" key="2">
    <source>
        <dbReference type="PROSITE" id="PS50110"/>
    </source>
</evidence>
<dbReference type="PANTHER" id="PTHR44520:SF1">
    <property type="entry name" value="TWO-COMPONENT SYSTEM REGULATORY PROTEIN"/>
    <property type="match status" value="1"/>
</dbReference>
<dbReference type="CDD" id="cd17557">
    <property type="entry name" value="REC_Rcp-like"/>
    <property type="match status" value="1"/>
</dbReference>
<name>A0A2N8SS08_STUST</name>
<feature type="domain" description="Response regulatory" evidence="2">
    <location>
        <begin position="4"/>
        <end position="131"/>
    </location>
</feature>
<gene>
    <name evidence="3" type="ORF">CXL00_11060</name>
</gene>
<feature type="modified residue" description="4-aspartylphosphate" evidence="1">
    <location>
        <position position="64"/>
    </location>
</feature>
<dbReference type="Pfam" id="PF00072">
    <property type="entry name" value="Response_reg"/>
    <property type="match status" value="1"/>
</dbReference>
<keyword evidence="1" id="KW-0597">Phosphoprotein</keyword>